<proteinExistence type="predicted"/>
<dbReference type="InterPro" id="IPR000398">
    <property type="entry name" value="Thymidylate_synthase"/>
</dbReference>
<dbReference type="NCBIfam" id="TIGR03284">
    <property type="entry name" value="thym_sym"/>
    <property type="match status" value="1"/>
</dbReference>
<dbReference type="EMBL" id="SSDS01000057">
    <property type="protein sequence ID" value="TXG77005.1"/>
    <property type="molecule type" value="Genomic_DNA"/>
</dbReference>
<evidence type="ECO:0000256" key="4">
    <source>
        <dbReference type="NCBIfam" id="TIGR03284"/>
    </source>
</evidence>
<dbReference type="InterPro" id="IPR023451">
    <property type="entry name" value="Thymidate_synth/dCMP_Mease_dom"/>
</dbReference>
<dbReference type="GO" id="GO:0004799">
    <property type="term" value="F:thymidylate synthase activity"/>
    <property type="evidence" value="ECO:0007669"/>
    <property type="project" value="UniProtKB-UniRule"/>
</dbReference>
<evidence type="ECO:0000256" key="3">
    <source>
        <dbReference type="ARBA" id="ARBA00022679"/>
    </source>
</evidence>
<dbReference type="NCBIfam" id="NF002496">
    <property type="entry name" value="PRK01827.1-2"/>
    <property type="match status" value="1"/>
</dbReference>
<keyword evidence="3 6" id="KW-0808">Transferase</keyword>
<dbReference type="GO" id="GO:0032259">
    <property type="term" value="P:methylation"/>
    <property type="evidence" value="ECO:0007669"/>
    <property type="project" value="UniProtKB-KW"/>
</dbReference>
<gene>
    <name evidence="6" type="ORF">E6Q11_03500</name>
</gene>
<dbReference type="CDD" id="cd00351">
    <property type="entry name" value="TS_Pyrimidine_HMase"/>
    <property type="match status" value="1"/>
</dbReference>
<dbReference type="InterPro" id="IPR045097">
    <property type="entry name" value="Thymidate_synth/dCMP_Mease"/>
</dbReference>
<evidence type="ECO:0000259" key="5">
    <source>
        <dbReference type="Pfam" id="PF00303"/>
    </source>
</evidence>
<evidence type="ECO:0000313" key="6">
    <source>
        <dbReference type="EMBL" id="TXG77005.1"/>
    </source>
</evidence>
<dbReference type="PRINTS" id="PR00108">
    <property type="entry name" value="THYMDSNTHASE"/>
</dbReference>
<keyword evidence="2 6" id="KW-0489">Methyltransferase</keyword>
<dbReference type="Pfam" id="PF00303">
    <property type="entry name" value="Thymidylat_synt"/>
    <property type="match status" value="1"/>
</dbReference>
<evidence type="ECO:0000256" key="1">
    <source>
        <dbReference type="ARBA" id="ARBA00011947"/>
    </source>
</evidence>
<dbReference type="AlphaFoldDB" id="A0A5C7J600"/>
<dbReference type="InterPro" id="IPR036926">
    <property type="entry name" value="Thymidate_synth/dCMP_Mease_sf"/>
</dbReference>
<dbReference type="Proteomes" id="UP000321026">
    <property type="component" value="Unassembled WGS sequence"/>
</dbReference>
<dbReference type="GO" id="GO:0006231">
    <property type="term" value="P:dTMP biosynthetic process"/>
    <property type="evidence" value="ECO:0007669"/>
    <property type="project" value="InterPro"/>
</dbReference>
<evidence type="ECO:0000256" key="2">
    <source>
        <dbReference type="ARBA" id="ARBA00022603"/>
    </source>
</evidence>
<comment type="caution">
    <text evidence="6">The sequence shown here is derived from an EMBL/GenBank/DDBJ whole genome shotgun (WGS) entry which is preliminary data.</text>
</comment>
<organism evidence="6 7">
    <name type="scientific">Candidatus Dojkabacteria bacterium</name>
    <dbReference type="NCBI Taxonomy" id="2099670"/>
    <lineage>
        <taxon>Bacteria</taxon>
        <taxon>Candidatus Dojkabacteria</taxon>
    </lineage>
</organism>
<dbReference type="PANTHER" id="PTHR11548:SF1">
    <property type="entry name" value="THYMIDYLATE SYNTHASE 1"/>
    <property type="match status" value="1"/>
</dbReference>
<protein>
    <recommendedName>
        <fullName evidence="1 4">Thymidylate synthase</fullName>
        <ecNumber evidence="1 4">2.1.1.45</ecNumber>
    </recommendedName>
</protein>
<dbReference type="EC" id="2.1.1.45" evidence="1 4"/>
<accession>A0A5C7J600</accession>
<sequence length="245" mass="28536">IHELLWFLAGDTNIKYLVDNDVKIWNEWPFQNYLEKNSLADKYPKYTPEWEEQLTLFVQKIKEDAEFAKTWGDLGPVYGYQWRNFNGQHIDQIQKVIDTCKKNPTSRRNLVVAYNPAQADSMALPPCHSLFQFYIANNKLSCQLYQRSVDSFLGLPFNIASYSLLVHMIAQVCDLEVGDFVHTSGDLHIYHNHFDQVKEQLSRTPKALPKLKLNPEVKDIFGFKFEDFEILDYNPDPMIKAPIAV</sequence>
<feature type="domain" description="Thymidylate synthase/dCMP hydroxymethylase" evidence="5">
    <location>
        <begin position="1"/>
        <end position="245"/>
    </location>
</feature>
<dbReference type="Gene3D" id="3.30.572.10">
    <property type="entry name" value="Thymidylate synthase/dCMP hydroxymethylase domain"/>
    <property type="match status" value="1"/>
</dbReference>
<dbReference type="SUPFAM" id="SSF55831">
    <property type="entry name" value="Thymidylate synthase/dCMP hydroxymethylase"/>
    <property type="match status" value="1"/>
</dbReference>
<evidence type="ECO:0000313" key="7">
    <source>
        <dbReference type="Proteomes" id="UP000321026"/>
    </source>
</evidence>
<feature type="non-terminal residue" evidence="6">
    <location>
        <position position="1"/>
    </location>
</feature>
<reference evidence="6 7" key="1">
    <citation type="submission" date="2018-09" db="EMBL/GenBank/DDBJ databases">
        <title>Metagenome Assembled Genomes from an Advanced Water Purification Facility.</title>
        <authorList>
            <person name="Stamps B.W."/>
            <person name="Spear J.R."/>
        </authorList>
    </citation>
    <scope>NUCLEOTIDE SEQUENCE [LARGE SCALE GENOMIC DNA]</scope>
    <source>
        <strain evidence="6">Bin_63_2</strain>
    </source>
</reference>
<dbReference type="GO" id="GO:0005829">
    <property type="term" value="C:cytosol"/>
    <property type="evidence" value="ECO:0007669"/>
    <property type="project" value="TreeGrafter"/>
</dbReference>
<dbReference type="PANTHER" id="PTHR11548">
    <property type="entry name" value="THYMIDYLATE SYNTHASE 1"/>
    <property type="match status" value="1"/>
</dbReference>
<name>A0A5C7J600_9BACT</name>